<dbReference type="InterPro" id="IPR051112">
    <property type="entry name" value="CWC26_splicing_factor"/>
</dbReference>
<keyword evidence="5" id="KW-1185">Reference proteome</keyword>
<dbReference type="STRING" id="104421.E2AKK2"/>
<dbReference type="Pfam" id="PF09736">
    <property type="entry name" value="Bud13"/>
    <property type="match status" value="1"/>
</dbReference>
<feature type="compositionally biased region" description="Basic and acidic residues" evidence="3">
    <location>
        <begin position="352"/>
        <end position="386"/>
    </location>
</feature>
<feature type="compositionally biased region" description="Basic and acidic residues" evidence="3">
    <location>
        <begin position="393"/>
        <end position="410"/>
    </location>
</feature>
<dbReference type="InterPro" id="IPR018609">
    <property type="entry name" value="Bud13"/>
</dbReference>
<feature type="compositionally biased region" description="Polar residues" evidence="3">
    <location>
        <begin position="118"/>
        <end position="132"/>
    </location>
</feature>
<dbReference type="OrthoDB" id="6022at2759"/>
<dbReference type="Proteomes" id="UP000000311">
    <property type="component" value="Unassembled WGS sequence"/>
</dbReference>
<dbReference type="EMBL" id="GL440281">
    <property type="protein sequence ID" value="EFN66053.1"/>
    <property type="molecule type" value="Genomic_DNA"/>
</dbReference>
<dbReference type="InParanoid" id="E2AKK2"/>
<evidence type="ECO:0000313" key="4">
    <source>
        <dbReference type="EMBL" id="EFN66053.1"/>
    </source>
</evidence>
<dbReference type="AlphaFoldDB" id="E2AKK2"/>
<protein>
    <recommendedName>
        <fullName evidence="2">BUD13 homolog</fullName>
    </recommendedName>
</protein>
<name>E2AKK2_CAMFO</name>
<feature type="compositionally biased region" description="Basic residues" evidence="3">
    <location>
        <begin position="219"/>
        <end position="233"/>
    </location>
</feature>
<dbReference type="GO" id="GO:0003723">
    <property type="term" value="F:RNA binding"/>
    <property type="evidence" value="ECO:0007669"/>
    <property type="project" value="TreeGrafter"/>
</dbReference>
<dbReference type="GO" id="GO:0070274">
    <property type="term" value="C:RES complex"/>
    <property type="evidence" value="ECO:0007669"/>
    <property type="project" value="TreeGrafter"/>
</dbReference>
<gene>
    <name evidence="4" type="ORF">EAG_14551</name>
</gene>
<dbReference type="OMA" id="FEAEFQF"/>
<organism evidence="5">
    <name type="scientific">Camponotus floridanus</name>
    <name type="common">Florida carpenter ant</name>
    <dbReference type="NCBI Taxonomy" id="104421"/>
    <lineage>
        <taxon>Eukaryota</taxon>
        <taxon>Metazoa</taxon>
        <taxon>Ecdysozoa</taxon>
        <taxon>Arthropoda</taxon>
        <taxon>Hexapoda</taxon>
        <taxon>Insecta</taxon>
        <taxon>Pterygota</taxon>
        <taxon>Neoptera</taxon>
        <taxon>Endopterygota</taxon>
        <taxon>Hymenoptera</taxon>
        <taxon>Apocrita</taxon>
        <taxon>Aculeata</taxon>
        <taxon>Formicoidea</taxon>
        <taxon>Formicidae</taxon>
        <taxon>Formicinae</taxon>
        <taxon>Camponotus</taxon>
    </lineage>
</organism>
<evidence type="ECO:0000256" key="1">
    <source>
        <dbReference type="ARBA" id="ARBA00011069"/>
    </source>
</evidence>
<feature type="compositionally biased region" description="Basic and acidic residues" evidence="3">
    <location>
        <begin position="279"/>
        <end position="289"/>
    </location>
</feature>
<accession>E2AKK2</accession>
<feature type="compositionally biased region" description="Polar residues" evidence="3">
    <location>
        <begin position="190"/>
        <end position="199"/>
    </location>
</feature>
<feature type="region of interest" description="Disordered" evidence="3">
    <location>
        <begin position="112"/>
        <end position="447"/>
    </location>
</feature>
<comment type="similarity">
    <text evidence="1">Belongs to the CWC26 family.</text>
</comment>
<evidence type="ECO:0000256" key="3">
    <source>
        <dbReference type="SAM" id="MobiDB-lite"/>
    </source>
</evidence>
<dbReference type="PANTHER" id="PTHR31809:SF0">
    <property type="entry name" value="BUD13 HOMOLOG"/>
    <property type="match status" value="1"/>
</dbReference>
<evidence type="ECO:0000256" key="2">
    <source>
        <dbReference type="ARBA" id="ARBA00014454"/>
    </source>
</evidence>
<dbReference type="GO" id="GO:0000398">
    <property type="term" value="P:mRNA splicing, via spliceosome"/>
    <property type="evidence" value="ECO:0007669"/>
    <property type="project" value="TreeGrafter"/>
</dbReference>
<feature type="region of interest" description="Disordered" evidence="3">
    <location>
        <begin position="473"/>
        <end position="517"/>
    </location>
</feature>
<dbReference type="FunCoup" id="E2AKK2">
    <property type="interactions" value="154"/>
</dbReference>
<reference evidence="4 5" key="1">
    <citation type="journal article" date="2010" name="Science">
        <title>Genomic comparison of the ants Camponotus floridanus and Harpegnathos saltator.</title>
        <authorList>
            <person name="Bonasio R."/>
            <person name="Zhang G."/>
            <person name="Ye C."/>
            <person name="Mutti N.S."/>
            <person name="Fang X."/>
            <person name="Qin N."/>
            <person name="Donahue G."/>
            <person name="Yang P."/>
            <person name="Li Q."/>
            <person name="Li C."/>
            <person name="Zhang P."/>
            <person name="Huang Z."/>
            <person name="Berger S.L."/>
            <person name="Reinberg D."/>
            <person name="Wang J."/>
            <person name="Liebig J."/>
        </authorList>
    </citation>
    <scope>NUCLEOTIDE SEQUENCE [LARGE SCALE GENOMIC DNA]</scope>
    <source>
        <strain evidence="5">C129</strain>
    </source>
</reference>
<proteinExistence type="inferred from homology"/>
<feature type="region of interest" description="Disordered" evidence="3">
    <location>
        <begin position="578"/>
        <end position="597"/>
    </location>
</feature>
<feature type="compositionally biased region" description="Basic and acidic residues" evidence="3">
    <location>
        <begin position="425"/>
        <end position="445"/>
    </location>
</feature>
<dbReference type="KEGG" id="cfo:105253483"/>
<sequence>MENKIIDQKEYLKKYLGDTDEKKKKKKKKSKTGTKTVKIIDDDIDLKNMRPIEEGEFDILLNGEDAPQIAGIIDERGPVDFTDKKRWKIITENEEGDLTIINRTINKEKILQIDETDANQNNSDDSNLSPRSKYSKNKNADVSPRRRSKNDNSDSSPPRSRHSKNKQADLSPRRTSQHKSKDNDSDLSPPRQSRNNDSDLSPPRQSKKNYDDLDLSSPRSKHSKNKHVNSRKKFKDDIKDSDSNLSPPRQYKNDSDLSPPRQSRNNDNDSDLSPPRQYRNYDSDLDVPRKIMKHSTHSITERSCRSSRNRNSDSNFSPSRKRKQNLDADLYENRRNKRDPNSSTSRYKEHRSRKEDSPYSNSRRTDGRRDYYDKNSSRSNREDVSRSSRIKRKDYEDQNHKSRSYSDTREKRKKSRWDTETDNFENGHAENHSKNRDDRMTKTLDGKTAGFQAAKELREEIEAHKQRDAELFNKLSNEESGRGQAAILRDKQTGRKRNLEEEAAKNREQEKKQQEMNEKYVKWGKGLKQVEDREEKLKNDLYEINKPLARYADDADLDKQLREQEREGDPMLKYIKQKQIKEGKRNPDPIQYHGSFAPNRFRIKPGYRWDGVDRSNGYEKKWFETQNAKVARQEEAYKWSTSDM</sequence>
<dbReference type="GO" id="GO:0005684">
    <property type="term" value="C:U2-type spliceosomal complex"/>
    <property type="evidence" value="ECO:0007669"/>
    <property type="project" value="TreeGrafter"/>
</dbReference>
<feature type="compositionally biased region" description="Basic and acidic residues" evidence="3">
    <location>
        <begin position="488"/>
        <end position="517"/>
    </location>
</feature>
<dbReference type="PANTHER" id="PTHR31809">
    <property type="entry name" value="BUD13 HOMOLOG"/>
    <property type="match status" value="1"/>
</dbReference>
<evidence type="ECO:0000313" key="5">
    <source>
        <dbReference type="Proteomes" id="UP000000311"/>
    </source>
</evidence>
<feature type="compositionally biased region" description="Basic and acidic residues" evidence="3">
    <location>
        <begin position="331"/>
        <end position="340"/>
    </location>
</feature>